<dbReference type="Proteomes" id="UP001413721">
    <property type="component" value="Unassembled WGS sequence"/>
</dbReference>
<evidence type="ECO:0000313" key="2">
    <source>
        <dbReference type="EMBL" id="MEN2991409.1"/>
    </source>
</evidence>
<gene>
    <name evidence="2" type="ORF">WG926_24060</name>
</gene>
<name>A0ABU9YRG6_9PROT</name>
<protein>
    <submittedName>
        <fullName evidence="2">Uncharacterized protein</fullName>
    </submittedName>
</protein>
<dbReference type="EMBL" id="JBBKTW010000011">
    <property type="protein sequence ID" value="MEN2991409.1"/>
    <property type="molecule type" value="Genomic_DNA"/>
</dbReference>
<proteinExistence type="predicted"/>
<keyword evidence="1" id="KW-0732">Signal</keyword>
<keyword evidence="3" id="KW-1185">Reference proteome</keyword>
<feature type="chain" id="PRO_5047339377" evidence="1">
    <location>
        <begin position="24"/>
        <end position="208"/>
    </location>
</feature>
<evidence type="ECO:0000256" key="1">
    <source>
        <dbReference type="SAM" id="SignalP"/>
    </source>
</evidence>
<dbReference type="RefSeq" id="WP_345938458.1">
    <property type="nucleotide sequence ID" value="NZ_JBBKTW010000011.1"/>
</dbReference>
<feature type="signal peptide" evidence="1">
    <location>
        <begin position="1"/>
        <end position="23"/>
    </location>
</feature>
<accession>A0ABU9YRG6</accession>
<sequence length="208" mass="21990">MGYLLQGLLVSALIVAVPNISRAANPQYRCEPNTVANDAVAIAFPDVDVGAYSDPDNDRCTFAVGGASIDGPVKSADVPPIAEIISQAQSGNSLPLSLRLLIARSAMSGDVDDLSKTVAEVLGENLPQLDLCISALEKFSDGPPDPITTSENEALVYMNIENDIVSVQCMIFPPGERDVIRSAVPTLLLYSRSKGKSDSLFVPNTALQ</sequence>
<comment type="caution">
    <text evidence="2">The sequence shown here is derived from an EMBL/GenBank/DDBJ whole genome shotgun (WGS) entry which is preliminary data.</text>
</comment>
<organism evidence="2 3">
    <name type="scientific">Tistrella arctica</name>
    <dbReference type="NCBI Taxonomy" id="3133430"/>
    <lineage>
        <taxon>Bacteria</taxon>
        <taxon>Pseudomonadati</taxon>
        <taxon>Pseudomonadota</taxon>
        <taxon>Alphaproteobacteria</taxon>
        <taxon>Geminicoccales</taxon>
        <taxon>Geminicoccaceae</taxon>
        <taxon>Tistrella</taxon>
    </lineage>
</organism>
<reference evidence="2 3" key="1">
    <citation type="submission" date="2024-03" db="EMBL/GenBank/DDBJ databases">
        <title>High-quality draft genome sequencing of Tistrella sp. BH-R2-4.</title>
        <authorList>
            <person name="Dong C."/>
        </authorList>
    </citation>
    <scope>NUCLEOTIDE SEQUENCE [LARGE SCALE GENOMIC DNA]</scope>
    <source>
        <strain evidence="2 3">BH-R2-4</strain>
    </source>
</reference>
<evidence type="ECO:0000313" key="3">
    <source>
        <dbReference type="Proteomes" id="UP001413721"/>
    </source>
</evidence>